<gene>
    <name evidence="1" type="ORF">DCHRY22_LOCUS4471</name>
</gene>
<evidence type="ECO:0000313" key="1">
    <source>
        <dbReference type="EMBL" id="CAG9563309.1"/>
    </source>
</evidence>
<reference evidence="1" key="1">
    <citation type="submission" date="2021-09" db="EMBL/GenBank/DDBJ databases">
        <authorList>
            <person name="Martin H S."/>
        </authorList>
    </citation>
    <scope>NUCLEOTIDE SEQUENCE</scope>
</reference>
<dbReference type="Proteomes" id="UP000789524">
    <property type="component" value="Unassembled WGS sequence"/>
</dbReference>
<proteinExistence type="predicted"/>
<dbReference type="AlphaFoldDB" id="A0A8J2VRD5"/>
<dbReference type="OrthoDB" id="10006572at2759"/>
<comment type="caution">
    <text evidence="1">The sequence shown here is derived from an EMBL/GenBank/DDBJ whole genome shotgun (WGS) entry which is preliminary data.</text>
</comment>
<protein>
    <submittedName>
        <fullName evidence="1">(African queen) hypothetical protein</fullName>
    </submittedName>
</protein>
<accession>A0A8J2VRD5</accession>
<sequence>MEHMRGQNAQHAHTLTGEKLSHINMVPSGALAAGTIASPWSTAVGAPDTNGSGGADAKHLDVGDASDDEKIIANSIQLSHIKNYNLKDQYH</sequence>
<organism evidence="1 2">
    <name type="scientific">Danaus chrysippus</name>
    <name type="common">African queen</name>
    <dbReference type="NCBI Taxonomy" id="151541"/>
    <lineage>
        <taxon>Eukaryota</taxon>
        <taxon>Metazoa</taxon>
        <taxon>Ecdysozoa</taxon>
        <taxon>Arthropoda</taxon>
        <taxon>Hexapoda</taxon>
        <taxon>Insecta</taxon>
        <taxon>Pterygota</taxon>
        <taxon>Neoptera</taxon>
        <taxon>Endopterygota</taxon>
        <taxon>Lepidoptera</taxon>
        <taxon>Glossata</taxon>
        <taxon>Ditrysia</taxon>
        <taxon>Papilionoidea</taxon>
        <taxon>Nymphalidae</taxon>
        <taxon>Danainae</taxon>
        <taxon>Danaini</taxon>
        <taxon>Danaina</taxon>
        <taxon>Danaus</taxon>
        <taxon>Anosia</taxon>
    </lineage>
</organism>
<keyword evidence="2" id="KW-1185">Reference proteome</keyword>
<name>A0A8J2VRD5_9NEOP</name>
<dbReference type="EMBL" id="CAKASE010000049">
    <property type="protein sequence ID" value="CAG9563309.1"/>
    <property type="molecule type" value="Genomic_DNA"/>
</dbReference>
<evidence type="ECO:0000313" key="2">
    <source>
        <dbReference type="Proteomes" id="UP000789524"/>
    </source>
</evidence>